<organism evidence="7">
    <name type="scientific">Selaginella moellendorffii</name>
    <name type="common">Spikemoss</name>
    <dbReference type="NCBI Taxonomy" id="88036"/>
    <lineage>
        <taxon>Eukaryota</taxon>
        <taxon>Viridiplantae</taxon>
        <taxon>Streptophyta</taxon>
        <taxon>Embryophyta</taxon>
        <taxon>Tracheophyta</taxon>
        <taxon>Lycopodiopsida</taxon>
        <taxon>Selaginellales</taxon>
        <taxon>Selaginellaceae</taxon>
        <taxon>Selaginella</taxon>
    </lineage>
</organism>
<dbReference type="InterPro" id="IPR008978">
    <property type="entry name" value="HSP20-like_chaperone"/>
</dbReference>
<evidence type="ECO:0000256" key="2">
    <source>
        <dbReference type="PROSITE-ProRule" id="PRU00285"/>
    </source>
</evidence>
<evidence type="ECO:0000256" key="1">
    <source>
        <dbReference type="ARBA" id="ARBA00023016"/>
    </source>
</evidence>
<dbReference type="InParanoid" id="D8TBV4"/>
<feature type="region of interest" description="Disordered" evidence="4">
    <location>
        <begin position="22"/>
        <end position="41"/>
    </location>
</feature>
<name>D8TBV4_SELML</name>
<dbReference type="HOGENOM" id="CLU_036036_0_0_1"/>
<comment type="similarity">
    <text evidence="2 3">Belongs to the small heat shock protein (HSP20) family.</text>
</comment>
<dbReference type="SUPFAM" id="SSF49764">
    <property type="entry name" value="HSP20-like chaperones"/>
    <property type="match status" value="2"/>
</dbReference>
<accession>D8TBV4</accession>
<proteinExistence type="inferred from homology"/>
<dbReference type="Gramene" id="EFJ05888">
    <property type="protein sequence ID" value="EFJ05888"/>
    <property type="gene ID" value="SELMODRAFT_448993"/>
</dbReference>
<dbReference type="EMBL" id="GL377712">
    <property type="protein sequence ID" value="EFJ05888.1"/>
    <property type="molecule type" value="Genomic_DNA"/>
</dbReference>
<dbReference type="PANTHER" id="PTHR11527">
    <property type="entry name" value="HEAT-SHOCK PROTEIN 20 FAMILY MEMBER"/>
    <property type="match status" value="1"/>
</dbReference>
<dbReference type="OrthoDB" id="1431247at2759"/>
<dbReference type="Proteomes" id="UP000001514">
    <property type="component" value="Unassembled WGS sequence"/>
</dbReference>
<feature type="domain" description="SHSP" evidence="5">
    <location>
        <begin position="386"/>
        <end position="482"/>
    </location>
</feature>
<dbReference type="PROSITE" id="PS01031">
    <property type="entry name" value="SHSP"/>
    <property type="match status" value="1"/>
</dbReference>
<evidence type="ECO:0000259" key="5">
    <source>
        <dbReference type="PROSITE" id="PS01031"/>
    </source>
</evidence>
<gene>
    <name evidence="6" type="ORF">SELMODRAFT_448993</name>
</gene>
<evidence type="ECO:0000256" key="3">
    <source>
        <dbReference type="RuleBase" id="RU003616"/>
    </source>
</evidence>
<dbReference type="Pfam" id="PF00011">
    <property type="entry name" value="HSP20"/>
    <property type="match status" value="1"/>
</dbReference>
<dbReference type="InterPro" id="IPR002068">
    <property type="entry name" value="A-crystallin/Hsp20_dom"/>
</dbReference>
<dbReference type="AlphaFoldDB" id="D8TBV4"/>
<evidence type="ECO:0000256" key="4">
    <source>
        <dbReference type="SAM" id="MobiDB-lite"/>
    </source>
</evidence>
<dbReference type="CDD" id="cd06464">
    <property type="entry name" value="ACD_sHsps-like"/>
    <property type="match status" value="2"/>
</dbReference>
<sequence>MFRRLIHTATATRSRSGIHTAIASRSRSGSEGRNVSQVSKPPTQEAYKEFGEFLWMVMLRLDNRVLGQAFKVLGNSDLTTRCLQGYLLHHRLKYTEIVGGQFPRLEKPLGFDDIGDYPVPYTHMIKLVDDVWEDAKRDSRGEPPLHYCTREETRLVHDFCRSLACRAEKEVFSGEPNVHELQEQARLFGAECWTRFLGLQSSNLTILIEEQSSSYATPVVPCTDFFSNASLTKCARSIKLAQEVADAGGLPQFPDHGGLVALYNFEKKHAYQLLLNCLKHIDKGYDERNLLWSSFENQQFYTVDVQVPGLSSLDQVHVEKHGRGVLVSTEMDVYRPEKLAVPPYANVDGLIANLQDEILTIRLPRVAAALEGTTSTVPIEDRDEAELDTTTSKRLQAAIVDDKLHHILRVEVPGVSREEVIVDNTGPELVVKTTANVFQQTKFKLPSSADVKQARASFWNGLLTIRVPKSATDTRELDASILCFLFLPLLISFRSLLQPRANVSKQLLQASPHSSCRSSRLVARGLSREEVIVAQNVFQQRKFKLTVSPAGLPFAVGTSLLCITTSQESNHIHV</sequence>
<evidence type="ECO:0000313" key="6">
    <source>
        <dbReference type="EMBL" id="EFJ05888.1"/>
    </source>
</evidence>
<protein>
    <recommendedName>
        <fullName evidence="5">SHSP domain-containing protein</fullName>
    </recommendedName>
</protein>
<reference evidence="6 7" key="1">
    <citation type="journal article" date="2011" name="Science">
        <title>The Selaginella genome identifies genetic changes associated with the evolution of vascular plants.</title>
        <authorList>
            <person name="Banks J.A."/>
            <person name="Nishiyama T."/>
            <person name="Hasebe M."/>
            <person name="Bowman J.L."/>
            <person name="Gribskov M."/>
            <person name="dePamphilis C."/>
            <person name="Albert V.A."/>
            <person name="Aono N."/>
            <person name="Aoyama T."/>
            <person name="Ambrose B.A."/>
            <person name="Ashton N.W."/>
            <person name="Axtell M.J."/>
            <person name="Barker E."/>
            <person name="Barker M.S."/>
            <person name="Bennetzen J.L."/>
            <person name="Bonawitz N.D."/>
            <person name="Chapple C."/>
            <person name="Cheng C."/>
            <person name="Correa L.G."/>
            <person name="Dacre M."/>
            <person name="DeBarry J."/>
            <person name="Dreyer I."/>
            <person name="Elias M."/>
            <person name="Engstrom E.M."/>
            <person name="Estelle M."/>
            <person name="Feng L."/>
            <person name="Finet C."/>
            <person name="Floyd S.K."/>
            <person name="Frommer W.B."/>
            <person name="Fujita T."/>
            <person name="Gramzow L."/>
            <person name="Gutensohn M."/>
            <person name="Harholt J."/>
            <person name="Hattori M."/>
            <person name="Heyl A."/>
            <person name="Hirai T."/>
            <person name="Hiwatashi Y."/>
            <person name="Ishikawa M."/>
            <person name="Iwata M."/>
            <person name="Karol K.G."/>
            <person name="Koehler B."/>
            <person name="Kolukisaoglu U."/>
            <person name="Kubo M."/>
            <person name="Kurata T."/>
            <person name="Lalonde S."/>
            <person name="Li K."/>
            <person name="Li Y."/>
            <person name="Litt A."/>
            <person name="Lyons E."/>
            <person name="Manning G."/>
            <person name="Maruyama T."/>
            <person name="Michael T.P."/>
            <person name="Mikami K."/>
            <person name="Miyazaki S."/>
            <person name="Morinaga S."/>
            <person name="Murata T."/>
            <person name="Mueller-Roeber B."/>
            <person name="Nelson D.R."/>
            <person name="Obara M."/>
            <person name="Oguri Y."/>
            <person name="Olmstead R.G."/>
            <person name="Onodera N."/>
            <person name="Petersen B.L."/>
            <person name="Pils B."/>
            <person name="Prigge M."/>
            <person name="Rensing S.A."/>
            <person name="Riano-Pachon D.M."/>
            <person name="Roberts A.W."/>
            <person name="Sato Y."/>
            <person name="Scheller H.V."/>
            <person name="Schulz B."/>
            <person name="Schulz C."/>
            <person name="Shakirov E.V."/>
            <person name="Shibagaki N."/>
            <person name="Shinohara N."/>
            <person name="Shippen D.E."/>
            <person name="Soerensen I."/>
            <person name="Sotooka R."/>
            <person name="Sugimoto N."/>
            <person name="Sugita M."/>
            <person name="Sumikawa N."/>
            <person name="Tanurdzic M."/>
            <person name="Theissen G."/>
            <person name="Ulvskov P."/>
            <person name="Wakazuki S."/>
            <person name="Weng J.K."/>
            <person name="Willats W.W."/>
            <person name="Wipf D."/>
            <person name="Wolf P.G."/>
            <person name="Yang L."/>
            <person name="Zimmer A.D."/>
            <person name="Zhu Q."/>
            <person name="Mitros T."/>
            <person name="Hellsten U."/>
            <person name="Loque D."/>
            <person name="Otillar R."/>
            <person name="Salamov A."/>
            <person name="Schmutz J."/>
            <person name="Shapiro H."/>
            <person name="Lindquist E."/>
            <person name="Lucas S."/>
            <person name="Rokhsar D."/>
            <person name="Grigoriev I.V."/>
        </authorList>
    </citation>
    <scope>NUCLEOTIDE SEQUENCE [LARGE SCALE GENOMIC DNA]</scope>
</reference>
<dbReference type="KEGG" id="smo:SELMODRAFT_448993"/>
<dbReference type="Gene3D" id="2.60.40.790">
    <property type="match status" value="1"/>
</dbReference>
<keyword evidence="1" id="KW-0346">Stress response</keyword>
<keyword evidence="7" id="KW-1185">Reference proteome</keyword>
<dbReference type="GO" id="GO:0034605">
    <property type="term" value="P:cellular response to heat"/>
    <property type="evidence" value="ECO:0000318"/>
    <property type="project" value="GO_Central"/>
</dbReference>
<dbReference type="InterPro" id="IPR031107">
    <property type="entry name" value="Small_HSP"/>
</dbReference>
<evidence type="ECO:0000313" key="7">
    <source>
        <dbReference type="Proteomes" id="UP000001514"/>
    </source>
</evidence>